<dbReference type="EMBL" id="JQED01000003">
    <property type="protein sequence ID" value="KGJ95513.1"/>
    <property type="molecule type" value="Genomic_DNA"/>
</dbReference>
<sequence length="501" mass="57133">MFPFAFSQPVNLNLLNLFKILYWVIITSTFMILGSINTFAKGPSPYLPLQMEPLIELELQRLATVAKLPLLTKPYHAATINRYLKTIVDTHPSLYRRINTYLKRYKQTAALTHATVQLNYANKENILLPNQRGQMADASYQASFASFWQANQYVIINAGGVYYENGDYLRNNSFVSIGADIFQVDIGYREHWLSPFQESSVLLSTQAKPPLSVTISNPKLITDFKIKYEMSIGLLDEQEGIRFDIDKPAVSGEPALLTMHFSAQPFDWWTIGFNRTFIFAGGEESISLGDIWNAIIDPVNSDNCVRDGSGDTDLQDCSEEFGNQQASISNKFDLNWFDVPFSLYYEYAGEDTNNFSNYKLANLANSFGLFLPYIGDSLSLNMEFTTFQSAWYTHHIYGEGYSNDEVKMGHWWGSMKDANDFVGGEAGSVRLDWQNTGDSQISFLYRTANFNQSSYADYQQAHELEMKYHQVINSNFLTLKLYLGRNNYGENFVQTGISYTW</sequence>
<accession>A0A099L0W2</accession>
<dbReference type="Pfam" id="PF14052">
    <property type="entry name" value="Caps_assemb_Wzi"/>
    <property type="match status" value="1"/>
</dbReference>
<dbReference type="InterPro" id="IPR026950">
    <property type="entry name" value="Caps_assemb_Wzi"/>
</dbReference>
<evidence type="ECO:0000256" key="1">
    <source>
        <dbReference type="SAM" id="Phobius"/>
    </source>
</evidence>
<feature type="transmembrane region" description="Helical" evidence="1">
    <location>
        <begin position="20"/>
        <end position="40"/>
    </location>
</feature>
<dbReference type="PATRIC" id="fig|28229.4.peg.288"/>
<keyword evidence="1" id="KW-1133">Transmembrane helix</keyword>
<proteinExistence type="predicted"/>
<gene>
    <name evidence="2" type="ORF">ND2E_1295</name>
</gene>
<dbReference type="AlphaFoldDB" id="A0A099L0W2"/>
<dbReference type="Proteomes" id="UP000029843">
    <property type="component" value="Unassembled WGS sequence"/>
</dbReference>
<name>A0A099L0W2_COLPS</name>
<reference evidence="2 3" key="1">
    <citation type="submission" date="2014-08" db="EMBL/GenBank/DDBJ databases">
        <title>Genomic and Phenotypic Diversity of Colwellia psychrerythraea strains from Disparate Marine Basins.</title>
        <authorList>
            <person name="Techtmann S.M."/>
            <person name="Stelling S.C."/>
            <person name="Utturkar S.M."/>
            <person name="Alshibli N."/>
            <person name="Harris A."/>
            <person name="Brown S.D."/>
            <person name="Hazen T.C."/>
        </authorList>
    </citation>
    <scope>NUCLEOTIDE SEQUENCE [LARGE SCALE GENOMIC DNA]</scope>
    <source>
        <strain evidence="2 3">ND2E</strain>
    </source>
</reference>
<protein>
    <submittedName>
        <fullName evidence="2">Capsule assembly protein Wzi</fullName>
    </submittedName>
</protein>
<dbReference type="Gene3D" id="2.40.160.130">
    <property type="entry name" value="Capsule assembly protein Wzi"/>
    <property type="match status" value="1"/>
</dbReference>
<keyword evidence="1" id="KW-0472">Membrane</keyword>
<comment type="caution">
    <text evidence="2">The sequence shown here is derived from an EMBL/GenBank/DDBJ whole genome shotgun (WGS) entry which is preliminary data.</text>
</comment>
<dbReference type="InterPro" id="IPR038636">
    <property type="entry name" value="Wzi_sf"/>
</dbReference>
<dbReference type="OrthoDB" id="6376030at2"/>
<organism evidence="2 3">
    <name type="scientific">Colwellia psychrerythraea</name>
    <name type="common">Vibrio psychroerythus</name>
    <dbReference type="NCBI Taxonomy" id="28229"/>
    <lineage>
        <taxon>Bacteria</taxon>
        <taxon>Pseudomonadati</taxon>
        <taxon>Pseudomonadota</taxon>
        <taxon>Gammaproteobacteria</taxon>
        <taxon>Alteromonadales</taxon>
        <taxon>Colwelliaceae</taxon>
        <taxon>Colwellia</taxon>
    </lineage>
</organism>
<keyword evidence="1" id="KW-0812">Transmembrane</keyword>
<evidence type="ECO:0000313" key="2">
    <source>
        <dbReference type="EMBL" id="KGJ95513.1"/>
    </source>
</evidence>
<evidence type="ECO:0000313" key="3">
    <source>
        <dbReference type="Proteomes" id="UP000029843"/>
    </source>
</evidence>